<feature type="region of interest" description="Disordered" evidence="1">
    <location>
        <begin position="13"/>
        <end position="40"/>
    </location>
</feature>
<keyword evidence="3" id="KW-1185">Reference proteome</keyword>
<dbReference type="Proteomes" id="UP001165060">
    <property type="component" value="Unassembled WGS sequence"/>
</dbReference>
<name>A0ABQ6MUZ9_9STRA</name>
<evidence type="ECO:0000256" key="1">
    <source>
        <dbReference type="SAM" id="MobiDB-lite"/>
    </source>
</evidence>
<dbReference type="PANTHER" id="PTHR39290">
    <property type="entry name" value="C3H1-TYPE DOMAIN-CONTAINING PROTEIN-RELATED"/>
    <property type="match status" value="1"/>
</dbReference>
<comment type="caution">
    <text evidence="2">The sequence shown here is derived from an EMBL/GenBank/DDBJ whole genome shotgun (WGS) entry which is preliminary data.</text>
</comment>
<dbReference type="EMBL" id="BRYB01001804">
    <property type="protein sequence ID" value="GMI34024.1"/>
    <property type="molecule type" value="Genomic_DNA"/>
</dbReference>
<protein>
    <submittedName>
        <fullName evidence="2">Uncharacterized protein</fullName>
    </submittedName>
</protein>
<accession>A0ABQ6MUZ9</accession>
<sequence length="247" mass="25751">MDSFDSFDVASFTSTLTSPPGYDAAPPASSSPGQSSPSRTRHDNPFLAAFLAARASLLSKHPCLPSLFSPSTPPAARAACWESLASAGSLLVDAYAWCVPNDLALDVLLHHSPIVEVGSGANACWARAATAAGADHAAYDANPAGGGKINAKSEGGGRFRVMRGGPEVLSRKANRGRTLFLAFPDEFSELGLACLENYAGDVVIHAGELFGDGVGHEQAPWGRSSSPEFLATLQKDFHCVLKAALPR</sequence>
<gene>
    <name evidence="2" type="ORF">TeGR_g7579</name>
</gene>
<evidence type="ECO:0000313" key="2">
    <source>
        <dbReference type="EMBL" id="GMI34024.1"/>
    </source>
</evidence>
<reference evidence="2 3" key="1">
    <citation type="journal article" date="2023" name="Commun. Biol.">
        <title>Genome analysis of Parmales, the sister group of diatoms, reveals the evolutionary specialization of diatoms from phago-mixotrophs to photoautotrophs.</title>
        <authorList>
            <person name="Ban H."/>
            <person name="Sato S."/>
            <person name="Yoshikawa S."/>
            <person name="Yamada K."/>
            <person name="Nakamura Y."/>
            <person name="Ichinomiya M."/>
            <person name="Sato N."/>
            <person name="Blanc-Mathieu R."/>
            <person name="Endo H."/>
            <person name="Kuwata A."/>
            <person name="Ogata H."/>
        </authorList>
    </citation>
    <scope>NUCLEOTIDE SEQUENCE [LARGE SCALE GENOMIC DNA]</scope>
</reference>
<proteinExistence type="predicted"/>
<dbReference type="PANTHER" id="PTHR39290:SF6">
    <property type="entry name" value="S-ADENOSYL-L-METHIONINE-DEPENDENT METHYLTRANSFERASES SUPERFAMILY PROTEIN"/>
    <property type="match status" value="1"/>
</dbReference>
<organism evidence="2 3">
    <name type="scientific">Tetraparma gracilis</name>
    <dbReference type="NCBI Taxonomy" id="2962635"/>
    <lineage>
        <taxon>Eukaryota</taxon>
        <taxon>Sar</taxon>
        <taxon>Stramenopiles</taxon>
        <taxon>Ochrophyta</taxon>
        <taxon>Bolidophyceae</taxon>
        <taxon>Parmales</taxon>
        <taxon>Triparmaceae</taxon>
        <taxon>Tetraparma</taxon>
    </lineage>
</organism>
<feature type="compositionally biased region" description="Low complexity" evidence="1">
    <location>
        <begin position="18"/>
        <end position="38"/>
    </location>
</feature>
<evidence type="ECO:0000313" key="3">
    <source>
        <dbReference type="Proteomes" id="UP001165060"/>
    </source>
</evidence>